<keyword evidence="3" id="KW-1185">Reference proteome</keyword>
<keyword evidence="1" id="KW-0812">Transmembrane</keyword>
<evidence type="ECO:0000313" key="2">
    <source>
        <dbReference type="EMBL" id="MBK0422558.1"/>
    </source>
</evidence>
<feature type="transmembrane region" description="Helical" evidence="1">
    <location>
        <begin position="12"/>
        <end position="33"/>
    </location>
</feature>
<dbReference type="AlphaFoldDB" id="A0A934QDM1"/>
<keyword evidence="1" id="KW-1133">Transmembrane helix</keyword>
<organism evidence="2 3">
    <name type="scientific">Leucobacter edaphi</name>
    <dbReference type="NCBI Taxonomy" id="2796472"/>
    <lineage>
        <taxon>Bacteria</taxon>
        <taxon>Bacillati</taxon>
        <taxon>Actinomycetota</taxon>
        <taxon>Actinomycetes</taxon>
        <taxon>Micrococcales</taxon>
        <taxon>Microbacteriaceae</taxon>
        <taxon>Leucobacter</taxon>
    </lineage>
</organism>
<comment type="caution">
    <text evidence="2">The sequence shown here is derived from an EMBL/GenBank/DDBJ whole genome shotgun (WGS) entry which is preliminary data.</text>
</comment>
<evidence type="ECO:0000313" key="3">
    <source>
        <dbReference type="Proteomes" id="UP000618733"/>
    </source>
</evidence>
<gene>
    <name evidence="2" type="ORF">JD292_10795</name>
</gene>
<evidence type="ECO:0000256" key="1">
    <source>
        <dbReference type="SAM" id="Phobius"/>
    </source>
</evidence>
<keyword evidence="1" id="KW-0472">Membrane</keyword>
<reference evidence="2" key="1">
    <citation type="submission" date="2020-12" db="EMBL/GenBank/DDBJ databases">
        <title>Leucobacter sp. CAS2, isolated from Chromium sludge.</title>
        <authorList>
            <person name="Xu Z."/>
        </authorList>
    </citation>
    <scope>NUCLEOTIDE SEQUENCE</scope>
    <source>
        <strain evidence="2">CSA2</strain>
    </source>
</reference>
<name>A0A934QDM1_9MICO</name>
<sequence>MPSSQPILLRALKWGVLASLALIVIFGVIGWFVSGSTGLVGGVLGAAFAGVFLALTAGSITFANRFIEKDFYVAAFFGIVMGAWLIKIVAFIVAAVLLRDQPWLNPTILFLGVVAGVIVSLVIDMIVLTRSRLPIVSDPRD</sequence>
<accession>A0A934QDM1</accession>
<proteinExistence type="predicted"/>
<dbReference type="EMBL" id="JAEHOI010000011">
    <property type="protein sequence ID" value="MBK0422558.1"/>
    <property type="molecule type" value="Genomic_DNA"/>
</dbReference>
<dbReference type="Proteomes" id="UP000618733">
    <property type="component" value="Unassembled WGS sequence"/>
</dbReference>
<protein>
    <submittedName>
        <fullName evidence="2">3-oxoacyl-ACP reductase</fullName>
    </submittedName>
</protein>
<feature type="transmembrane region" description="Helical" evidence="1">
    <location>
        <begin position="39"/>
        <end position="60"/>
    </location>
</feature>
<feature type="transmembrane region" description="Helical" evidence="1">
    <location>
        <begin position="103"/>
        <end position="123"/>
    </location>
</feature>
<feature type="transmembrane region" description="Helical" evidence="1">
    <location>
        <begin position="72"/>
        <end position="97"/>
    </location>
</feature>